<gene>
    <name evidence="5" type="ORF">FA09DRAFT_361530</name>
</gene>
<dbReference type="PANTHER" id="PTHR10606">
    <property type="entry name" value="6-PHOSPHOFRUCTO-2-KINASE/FRUCTOSE-2,6-BISPHOSPHATASE"/>
    <property type="match status" value="1"/>
</dbReference>
<dbReference type="Pfam" id="PF01591">
    <property type="entry name" value="6PF2K"/>
    <property type="match status" value="1"/>
</dbReference>
<feature type="compositionally biased region" description="Polar residues" evidence="3">
    <location>
        <begin position="477"/>
        <end position="486"/>
    </location>
</feature>
<name>A0A316Z9E3_9BASI</name>
<dbReference type="GO" id="GO:0003873">
    <property type="term" value="F:6-phosphofructo-2-kinase activity"/>
    <property type="evidence" value="ECO:0007669"/>
    <property type="project" value="InterPro"/>
</dbReference>
<evidence type="ECO:0000256" key="3">
    <source>
        <dbReference type="SAM" id="MobiDB-lite"/>
    </source>
</evidence>
<dbReference type="GO" id="GO:0004331">
    <property type="term" value="F:fructose-2,6-bisphosphate 2-phosphatase activity"/>
    <property type="evidence" value="ECO:0007669"/>
    <property type="project" value="TreeGrafter"/>
</dbReference>
<keyword evidence="5" id="KW-0808">Transferase</keyword>
<dbReference type="GO" id="GO:0005829">
    <property type="term" value="C:cytosol"/>
    <property type="evidence" value="ECO:0007669"/>
    <property type="project" value="TreeGrafter"/>
</dbReference>
<evidence type="ECO:0000313" key="6">
    <source>
        <dbReference type="Proteomes" id="UP000245946"/>
    </source>
</evidence>
<accession>A0A316Z9E3</accession>
<keyword evidence="5" id="KW-0418">Kinase</keyword>
<organism evidence="5 6">
    <name type="scientific">Tilletiopsis washingtonensis</name>
    <dbReference type="NCBI Taxonomy" id="58919"/>
    <lineage>
        <taxon>Eukaryota</taxon>
        <taxon>Fungi</taxon>
        <taxon>Dikarya</taxon>
        <taxon>Basidiomycota</taxon>
        <taxon>Ustilaginomycotina</taxon>
        <taxon>Exobasidiomycetes</taxon>
        <taxon>Entylomatales</taxon>
        <taxon>Entylomatales incertae sedis</taxon>
        <taxon>Tilletiopsis</taxon>
    </lineage>
</organism>
<dbReference type="PANTHER" id="PTHR10606:SF39">
    <property type="entry name" value="6-PHOSPHOFRUCTO-2-KINASE_FRUCTOSE-2,6-BISPHOSPHATASE YLR345W-RELATED"/>
    <property type="match status" value="1"/>
</dbReference>
<dbReference type="InterPro" id="IPR029033">
    <property type="entry name" value="His_PPase_superfam"/>
</dbReference>
<dbReference type="Gene3D" id="3.40.50.1240">
    <property type="entry name" value="Phosphoglycerate mutase-like"/>
    <property type="match status" value="1"/>
</dbReference>
<dbReference type="SMART" id="SM00855">
    <property type="entry name" value="PGAM"/>
    <property type="match status" value="1"/>
</dbReference>
<dbReference type="SUPFAM" id="SSF52540">
    <property type="entry name" value="P-loop containing nucleoside triphosphate hydrolases"/>
    <property type="match status" value="1"/>
</dbReference>
<dbReference type="EMBL" id="KZ819297">
    <property type="protein sequence ID" value="PWN96793.1"/>
    <property type="molecule type" value="Genomic_DNA"/>
</dbReference>
<dbReference type="FunFam" id="3.40.50.300:FF:001280">
    <property type="entry name" value="Related to 6-phosphofructo-2-kinase"/>
    <property type="match status" value="1"/>
</dbReference>
<evidence type="ECO:0000259" key="4">
    <source>
        <dbReference type="Pfam" id="PF01591"/>
    </source>
</evidence>
<dbReference type="RefSeq" id="XP_025597072.1">
    <property type="nucleotide sequence ID" value="XM_025745364.1"/>
</dbReference>
<protein>
    <submittedName>
        <fullName evidence="5">Bifunctional 6-phosphofructo-2-kinase/fructose-2,6-bisphosphate 2-phosphatase</fullName>
    </submittedName>
</protein>
<dbReference type="PIRSF" id="PIRSF000709">
    <property type="entry name" value="6PFK_2-Ptase"/>
    <property type="match status" value="1"/>
</dbReference>
<dbReference type="SUPFAM" id="SSF53254">
    <property type="entry name" value="Phosphoglycerate mutase-like"/>
    <property type="match status" value="1"/>
</dbReference>
<keyword evidence="1" id="KW-0547">Nucleotide-binding</keyword>
<dbReference type="OrthoDB" id="267323at2759"/>
<dbReference type="Pfam" id="PF00300">
    <property type="entry name" value="His_Phos_1"/>
    <property type="match status" value="1"/>
</dbReference>
<dbReference type="GO" id="GO:0005524">
    <property type="term" value="F:ATP binding"/>
    <property type="evidence" value="ECO:0007669"/>
    <property type="project" value="UniProtKB-KW"/>
</dbReference>
<feature type="domain" description="6-phosphofructo-2-kinase" evidence="4">
    <location>
        <begin position="10"/>
        <end position="227"/>
    </location>
</feature>
<dbReference type="STRING" id="58919.A0A316Z9E3"/>
<reference evidence="5 6" key="1">
    <citation type="journal article" date="2018" name="Mol. Biol. Evol.">
        <title>Broad Genomic Sampling Reveals a Smut Pathogenic Ancestry of the Fungal Clade Ustilaginomycotina.</title>
        <authorList>
            <person name="Kijpornyongpan T."/>
            <person name="Mondo S.J."/>
            <person name="Barry K."/>
            <person name="Sandor L."/>
            <person name="Lee J."/>
            <person name="Lipzen A."/>
            <person name="Pangilinan J."/>
            <person name="LaButti K."/>
            <person name="Hainaut M."/>
            <person name="Henrissat B."/>
            <person name="Grigoriev I.V."/>
            <person name="Spatafora J.W."/>
            <person name="Aime M.C."/>
        </authorList>
    </citation>
    <scope>NUCLEOTIDE SEQUENCE [LARGE SCALE GENOMIC DNA]</scope>
    <source>
        <strain evidence="5 6">MCA 4186</strain>
    </source>
</reference>
<feature type="region of interest" description="Disordered" evidence="3">
    <location>
        <begin position="456"/>
        <end position="486"/>
    </location>
</feature>
<dbReference type="Proteomes" id="UP000245946">
    <property type="component" value="Unassembled WGS sequence"/>
</dbReference>
<dbReference type="AlphaFoldDB" id="A0A316Z9E3"/>
<dbReference type="PRINTS" id="PR00991">
    <property type="entry name" value="6PFRUCTKNASE"/>
</dbReference>
<evidence type="ECO:0000256" key="2">
    <source>
        <dbReference type="ARBA" id="ARBA00022840"/>
    </source>
</evidence>
<dbReference type="GO" id="GO:0006000">
    <property type="term" value="P:fructose metabolic process"/>
    <property type="evidence" value="ECO:0007669"/>
    <property type="project" value="InterPro"/>
</dbReference>
<evidence type="ECO:0000256" key="1">
    <source>
        <dbReference type="ARBA" id="ARBA00022741"/>
    </source>
</evidence>
<proteinExistence type="predicted"/>
<sequence length="486" mass="54708">MAAPLYTTASGQLYHAGKILIATVGLPARGKTHLSHALERYLRWLGVKCAVFSLGDHRRAVLGGAGQVPADYFHSGPKSEETAALRARILRSFDDKVRQFYADGGQVVIYDANNGTVARRDRIREEFGKELGVHVMFLESICTDQRIVEANIRSVKISSPDYLAWDPEKAVADFKTRIKGHEEHYEPIEQPSFPYIKVINVGQKIIVNNIQGYLQSRIVFFLMNIHNRSRTIYLARAGEALIEHLYKADADLSSLGWEYADRLAEFLETTRKAAAERSIKAANEGRFTGRDEPGSGPGEEGRNLEIWTSARRRSSHTALPFAERGYRVIERSQLSEMNPGVVDGMSEDEIRARYPDEWEKKKVEPYSHRFPRAESYHDLSIRLEPIIFELERASTDVLVVGQSSVLRCLIAYLQGLKPNEIPAISVREGELIVLSPQAYGTAMEKLEFWDPVEERRKRDEAMAAEDDDLQGTPPATPSQEPQPLAA</sequence>
<dbReference type="GO" id="GO:0006003">
    <property type="term" value="P:fructose 2,6-bisphosphate metabolic process"/>
    <property type="evidence" value="ECO:0007669"/>
    <property type="project" value="InterPro"/>
</dbReference>
<dbReference type="InterPro" id="IPR027417">
    <property type="entry name" value="P-loop_NTPase"/>
</dbReference>
<keyword evidence="2" id="KW-0067">ATP-binding</keyword>
<keyword evidence="6" id="KW-1185">Reference proteome</keyword>
<dbReference type="InterPro" id="IPR003094">
    <property type="entry name" value="6Pfruct_kin"/>
</dbReference>
<dbReference type="InterPro" id="IPR013079">
    <property type="entry name" value="6Phosfructo_kin"/>
</dbReference>
<dbReference type="Gene3D" id="3.40.50.300">
    <property type="entry name" value="P-loop containing nucleotide triphosphate hydrolases"/>
    <property type="match status" value="1"/>
</dbReference>
<dbReference type="InterPro" id="IPR013078">
    <property type="entry name" value="His_Pase_superF_clade-1"/>
</dbReference>
<dbReference type="GeneID" id="37272908"/>
<evidence type="ECO:0000313" key="5">
    <source>
        <dbReference type="EMBL" id="PWN96793.1"/>
    </source>
</evidence>